<dbReference type="HOGENOM" id="CLU_1316625_0_0_1"/>
<evidence type="ECO:0000256" key="3">
    <source>
        <dbReference type="ARBA" id="ARBA00023242"/>
    </source>
</evidence>
<dbReference type="PANTHER" id="PTHR31109:SF2">
    <property type="entry name" value="RIBOSOME BIOGENESIS PROTEIN SLX9 HOMOLOG"/>
    <property type="match status" value="1"/>
</dbReference>
<evidence type="ECO:0000256" key="1">
    <source>
        <dbReference type="ARBA" id="ARBA00004604"/>
    </source>
</evidence>
<feature type="region of interest" description="Disordered" evidence="4">
    <location>
        <begin position="97"/>
        <end position="117"/>
    </location>
</feature>
<dbReference type="InParanoid" id="D6WDG0"/>
<dbReference type="GO" id="GO:0005730">
    <property type="term" value="C:nucleolus"/>
    <property type="evidence" value="ECO:0007669"/>
    <property type="project" value="UniProtKB-SubCell"/>
</dbReference>
<dbReference type="FunCoup" id="D6WDG0">
    <property type="interactions" value="650"/>
</dbReference>
<dbReference type="GO" id="GO:0030686">
    <property type="term" value="C:90S preribosome"/>
    <property type="evidence" value="ECO:0007669"/>
    <property type="project" value="InterPro"/>
</dbReference>
<organism evidence="5 6">
    <name type="scientific">Tribolium castaneum</name>
    <name type="common">Red flour beetle</name>
    <dbReference type="NCBI Taxonomy" id="7070"/>
    <lineage>
        <taxon>Eukaryota</taxon>
        <taxon>Metazoa</taxon>
        <taxon>Ecdysozoa</taxon>
        <taxon>Arthropoda</taxon>
        <taxon>Hexapoda</taxon>
        <taxon>Insecta</taxon>
        <taxon>Pterygota</taxon>
        <taxon>Neoptera</taxon>
        <taxon>Endopterygota</taxon>
        <taxon>Coleoptera</taxon>
        <taxon>Polyphaga</taxon>
        <taxon>Cucujiformia</taxon>
        <taxon>Tenebrionidae</taxon>
        <taxon>Tenebrionidae incertae sedis</taxon>
        <taxon>Tribolium</taxon>
    </lineage>
</organism>
<evidence type="ECO:0000256" key="4">
    <source>
        <dbReference type="SAM" id="MobiDB-lite"/>
    </source>
</evidence>
<dbReference type="OMA" id="GAKEWAF"/>
<dbReference type="Pfam" id="PF15341">
    <property type="entry name" value="SLX9"/>
    <property type="match status" value="1"/>
</dbReference>
<accession>D6WDG0</accession>
<keyword evidence="6" id="KW-1185">Reference proteome</keyword>
<dbReference type="EMBL" id="KQ971322">
    <property type="protein sequence ID" value="EFA00766.1"/>
    <property type="molecule type" value="Genomic_DNA"/>
</dbReference>
<gene>
    <name evidence="5" type="primary">AUGUSTUS-3.0.2_03652</name>
    <name evidence="5" type="ORF">TcasGA2_TC003652</name>
</gene>
<name>D6WDG0_TRICA</name>
<dbReference type="OrthoDB" id="18703at2759"/>
<dbReference type="GO" id="GO:0030688">
    <property type="term" value="C:preribosome, small subunit precursor"/>
    <property type="evidence" value="ECO:0007669"/>
    <property type="project" value="InterPro"/>
</dbReference>
<reference evidence="5 6" key="1">
    <citation type="journal article" date="2008" name="Nature">
        <title>The genome of the model beetle and pest Tribolium castaneum.</title>
        <authorList>
            <consortium name="Tribolium Genome Sequencing Consortium"/>
            <person name="Richards S."/>
            <person name="Gibbs R.A."/>
            <person name="Weinstock G.M."/>
            <person name="Brown S.J."/>
            <person name="Denell R."/>
            <person name="Beeman R.W."/>
            <person name="Gibbs R."/>
            <person name="Beeman R.W."/>
            <person name="Brown S.J."/>
            <person name="Bucher G."/>
            <person name="Friedrich M."/>
            <person name="Grimmelikhuijzen C.J."/>
            <person name="Klingler M."/>
            <person name="Lorenzen M."/>
            <person name="Richards S."/>
            <person name="Roth S."/>
            <person name="Schroder R."/>
            <person name="Tautz D."/>
            <person name="Zdobnov E.M."/>
            <person name="Muzny D."/>
            <person name="Gibbs R.A."/>
            <person name="Weinstock G.M."/>
            <person name="Attaway T."/>
            <person name="Bell S."/>
            <person name="Buhay C.J."/>
            <person name="Chandrabose M.N."/>
            <person name="Chavez D."/>
            <person name="Clerk-Blankenburg K.P."/>
            <person name="Cree A."/>
            <person name="Dao M."/>
            <person name="Davis C."/>
            <person name="Chacko J."/>
            <person name="Dinh H."/>
            <person name="Dugan-Rocha S."/>
            <person name="Fowler G."/>
            <person name="Garner T.T."/>
            <person name="Garnes J."/>
            <person name="Gnirke A."/>
            <person name="Hawes A."/>
            <person name="Hernandez J."/>
            <person name="Hines S."/>
            <person name="Holder M."/>
            <person name="Hume J."/>
            <person name="Jhangiani S.N."/>
            <person name="Joshi V."/>
            <person name="Khan Z.M."/>
            <person name="Jackson L."/>
            <person name="Kovar C."/>
            <person name="Kowis A."/>
            <person name="Lee S."/>
            <person name="Lewis L.R."/>
            <person name="Margolis J."/>
            <person name="Morgan M."/>
            <person name="Nazareth L.V."/>
            <person name="Nguyen N."/>
            <person name="Okwuonu G."/>
            <person name="Parker D."/>
            <person name="Richards S."/>
            <person name="Ruiz S.J."/>
            <person name="Santibanez J."/>
            <person name="Savard J."/>
            <person name="Scherer S.E."/>
            <person name="Schneider B."/>
            <person name="Sodergren E."/>
            <person name="Tautz D."/>
            <person name="Vattahil S."/>
            <person name="Villasana D."/>
            <person name="White C.S."/>
            <person name="Wright R."/>
            <person name="Park Y."/>
            <person name="Beeman R.W."/>
            <person name="Lord J."/>
            <person name="Oppert B."/>
            <person name="Lorenzen M."/>
            <person name="Brown S."/>
            <person name="Wang L."/>
            <person name="Savard J."/>
            <person name="Tautz D."/>
            <person name="Richards S."/>
            <person name="Weinstock G."/>
            <person name="Gibbs R.A."/>
            <person name="Liu Y."/>
            <person name="Worley K."/>
            <person name="Weinstock G."/>
            <person name="Elsik C.G."/>
            <person name="Reese J.T."/>
            <person name="Elhaik E."/>
            <person name="Landan G."/>
            <person name="Graur D."/>
            <person name="Arensburger P."/>
            <person name="Atkinson P."/>
            <person name="Beeman R.W."/>
            <person name="Beidler J."/>
            <person name="Brown S.J."/>
            <person name="Demuth J.P."/>
            <person name="Drury D.W."/>
            <person name="Du Y.Z."/>
            <person name="Fujiwara H."/>
            <person name="Lorenzen M."/>
            <person name="Maselli V."/>
            <person name="Osanai M."/>
            <person name="Park Y."/>
            <person name="Robertson H.M."/>
            <person name="Tu Z."/>
            <person name="Wang J.J."/>
            <person name="Wang S."/>
            <person name="Richards S."/>
            <person name="Song H."/>
            <person name="Zhang L."/>
            <person name="Sodergren E."/>
            <person name="Werner D."/>
            <person name="Stanke M."/>
            <person name="Morgenstern B."/>
            <person name="Solovyev V."/>
            <person name="Kosarev P."/>
            <person name="Brown G."/>
            <person name="Chen H.C."/>
            <person name="Ermolaeva O."/>
            <person name="Hlavina W."/>
            <person name="Kapustin Y."/>
            <person name="Kiryutin B."/>
            <person name="Kitts P."/>
            <person name="Maglott D."/>
            <person name="Pruitt K."/>
            <person name="Sapojnikov V."/>
            <person name="Souvorov A."/>
            <person name="Mackey A.J."/>
            <person name="Waterhouse R.M."/>
            <person name="Wyder S."/>
            <person name="Zdobnov E.M."/>
            <person name="Zdobnov E.M."/>
            <person name="Wyder S."/>
            <person name="Kriventseva E.V."/>
            <person name="Kadowaki T."/>
            <person name="Bork P."/>
            <person name="Aranda M."/>
            <person name="Bao R."/>
            <person name="Beermann A."/>
            <person name="Berns N."/>
            <person name="Bolognesi R."/>
            <person name="Bonneton F."/>
            <person name="Bopp D."/>
            <person name="Brown S.J."/>
            <person name="Bucher G."/>
            <person name="Butts T."/>
            <person name="Chaumot A."/>
            <person name="Denell R.E."/>
            <person name="Ferrier D.E."/>
            <person name="Friedrich M."/>
            <person name="Gordon C.M."/>
            <person name="Jindra M."/>
            <person name="Klingler M."/>
            <person name="Lan Q."/>
            <person name="Lattorff H.M."/>
            <person name="Laudet V."/>
            <person name="von Levetsow C."/>
            <person name="Liu Z."/>
            <person name="Lutz R."/>
            <person name="Lynch J.A."/>
            <person name="da Fonseca R.N."/>
            <person name="Posnien N."/>
            <person name="Reuter R."/>
            <person name="Roth S."/>
            <person name="Savard J."/>
            <person name="Schinko J.B."/>
            <person name="Schmitt C."/>
            <person name="Schoppmeier M."/>
            <person name="Schroder R."/>
            <person name="Shippy T.D."/>
            <person name="Simonnet F."/>
            <person name="Marques-Souza H."/>
            <person name="Tautz D."/>
            <person name="Tomoyasu Y."/>
            <person name="Trauner J."/>
            <person name="Van der Zee M."/>
            <person name="Vervoort M."/>
            <person name="Wittkopp N."/>
            <person name="Wimmer E.A."/>
            <person name="Yang X."/>
            <person name="Jones A.K."/>
            <person name="Sattelle D.B."/>
            <person name="Ebert P.R."/>
            <person name="Nelson D."/>
            <person name="Scott J.G."/>
            <person name="Beeman R.W."/>
            <person name="Muthukrishnan S."/>
            <person name="Kramer K.J."/>
            <person name="Arakane Y."/>
            <person name="Beeman R.W."/>
            <person name="Zhu Q."/>
            <person name="Hogenkamp D."/>
            <person name="Dixit R."/>
            <person name="Oppert B."/>
            <person name="Jiang H."/>
            <person name="Zou Z."/>
            <person name="Marshall J."/>
            <person name="Elpidina E."/>
            <person name="Vinokurov K."/>
            <person name="Oppert C."/>
            <person name="Zou Z."/>
            <person name="Evans J."/>
            <person name="Lu Z."/>
            <person name="Zhao P."/>
            <person name="Sumathipala N."/>
            <person name="Altincicek B."/>
            <person name="Vilcinskas A."/>
            <person name="Williams M."/>
            <person name="Hultmark D."/>
            <person name="Hetru C."/>
            <person name="Jiang H."/>
            <person name="Grimmelikhuijzen C.J."/>
            <person name="Hauser F."/>
            <person name="Cazzamali G."/>
            <person name="Williamson M."/>
            <person name="Park Y."/>
            <person name="Li B."/>
            <person name="Tanaka Y."/>
            <person name="Predel R."/>
            <person name="Neupert S."/>
            <person name="Schachtner J."/>
            <person name="Verleyen P."/>
            <person name="Raible F."/>
            <person name="Bork P."/>
            <person name="Friedrich M."/>
            <person name="Walden K.K."/>
            <person name="Robertson H.M."/>
            <person name="Angeli S."/>
            <person name="Foret S."/>
            <person name="Bucher G."/>
            <person name="Schuetz S."/>
            <person name="Maleszka R."/>
            <person name="Wimmer E.A."/>
            <person name="Beeman R.W."/>
            <person name="Lorenzen M."/>
            <person name="Tomoyasu Y."/>
            <person name="Miller S.C."/>
            <person name="Grossmann D."/>
            <person name="Bucher G."/>
        </authorList>
    </citation>
    <scope>NUCLEOTIDE SEQUENCE [LARGE SCALE GENOMIC DNA]</scope>
    <source>
        <strain evidence="5 6">Georgia GA2</strain>
    </source>
</reference>
<feature type="compositionally biased region" description="Basic residues" evidence="4">
    <location>
        <begin position="143"/>
        <end position="155"/>
    </location>
</feature>
<comment type="similarity">
    <text evidence="2">Belongs to the SLX9 family.</text>
</comment>
<evidence type="ECO:0000313" key="6">
    <source>
        <dbReference type="Proteomes" id="UP000007266"/>
    </source>
</evidence>
<dbReference type="KEGG" id="tca:655108"/>
<dbReference type="InterPro" id="IPR028160">
    <property type="entry name" value="Slx9-like"/>
</dbReference>
<feature type="region of interest" description="Disordered" evidence="4">
    <location>
        <begin position="1"/>
        <end position="30"/>
    </location>
</feature>
<dbReference type="STRING" id="7070.D6WDG0"/>
<feature type="compositionally biased region" description="Basic residues" evidence="4">
    <location>
        <begin position="1"/>
        <end position="11"/>
    </location>
</feature>
<sequence length="197" mass="22889">MGKVRRQRKKFHLEASPQAPKPQETPIAGPVSELVIKPQENIFEGLRIDFDSLNKNLDDVRSVKSFKSVKSESGKSLSKKEKLKLRREMLMKKFEVMNQEKLRDKRKKTPVVGDMNPLHDALPSLESLLKSRSSIPFKQNAQPKKKKGIEKNKKIKKNQLQGIKMFQHIMKNKQFVKNPKRVIDQHVKTLLEQEKKS</sequence>
<feature type="compositionally biased region" description="Polar residues" evidence="4">
    <location>
        <begin position="133"/>
        <end position="142"/>
    </location>
</feature>
<dbReference type="PANTHER" id="PTHR31109">
    <property type="entry name" value="PROTEIN FAM207A"/>
    <property type="match status" value="1"/>
</dbReference>
<dbReference type="eggNOG" id="ENOG502SYSH">
    <property type="taxonomic scope" value="Eukaryota"/>
</dbReference>
<keyword evidence="3" id="KW-0539">Nucleus</keyword>
<proteinExistence type="inferred from homology"/>
<reference evidence="5 6" key="2">
    <citation type="journal article" date="2010" name="Nucleic Acids Res.">
        <title>BeetleBase in 2010: revisions to provide comprehensive genomic information for Tribolium castaneum.</title>
        <authorList>
            <person name="Kim H.S."/>
            <person name="Murphy T."/>
            <person name="Xia J."/>
            <person name="Caragea D."/>
            <person name="Park Y."/>
            <person name="Beeman R.W."/>
            <person name="Lorenzen M.D."/>
            <person name="Butcher S."/>
            <person name="Manak J.R."/>
            <person name="Brown S.J."/>
        </authorList>
    </citation>
    <scope>GENOME REANNOTATION</scope>
    <source>
        <strain evidence="5 6">Georgia GA2</strain>
    </source>
</reference>
<protein>
    <submittedName>
        <fullName evidence="5">Uncharacterized protein</fullName>
    </submittedName>
</protein>
<comment type="subcellular location">
    <subcellularLocation>
        <location evidence="1">Nucleus</location>
        <location evidence="1">Nucleolus</location>
    </subcellularLocation>
</comment>
<dbReference type="AlphaFoldDB" id="D6WDG0"/>
<feature type="region of interest" description="Disordered" evidence="4">
    <location>
        <begin position="133"/>
        <end position="155"/>
    </location>
</feature>
<evidence type="ECO:0000256" key="2">
    <source>
        <dbReference type="ARBA" id="ARBA00011022"/>
    </source>
</evidence>
<evidence type="ECO:0000313" key="5">
    <source>
        <dbReference type="EMBL" id="EFA00766.1"/>
    </source>
</evidence>
<dbReference type="PhylomeDB" id="D6WDG0"/>
<dbReference type="Proteomes" id="UP000007266">
    <property type="component" value="Linkage group 3"/>
</dbReference>
<dbReference type="GO" id="GO:0000462">
    <property type="term" value="P:maturation of SSU-rRNA from tricistronic rRNA transcript (SSU-rRNA, 5.8S rRNA, LSU-rRNA)"/>
    <property type="evidence" value="ECO:0007669"/>
    <property type="project" value="InterPro"/>
</dbReference>